<sequence length="81" mass="8923">MIAEFREIVTAVENRVTELRLVGPVTQHQPVNNNNPMGNKTVPITCYTCGRQGHTTARCYKQGSKTDTTTRQSAGEKGKDS</sequence>
<keyword evidence="1" id="KW-0479">Metal-binding</keyword>
<dbReference type="PROSITE" id="PS50158">
    <property type="entry name" value="ZF_CCHC"/>
    <property type="match status" value="1"/>
</dbReference>
<dbReference type="InterPro" id="IPR001878">
    <property type="entry name" value="Znf_CCHC"/>
</dbReference>
<protein>
    <recommendedName>
        <fullName evidence="3">CCHC-type domain-containing protein</fullName>
    </recommendedName>
</protein>
<dbReference type="SUPFAM" id="SSF57756">
    <property type="entry name" value="Retrovirus zinc finger-like domains"/>
    <property type="match status" value="1"/>
</dbReference>
<reference evidence="4 5" key="1">
    <citation type="journal article" date="2021" name="Elife">
        <title>Chloroplast acquisition without the gene transfer in kleptoplastic sea slugs, Plakobranchus ocellatus.</title>
        <authorList>
            <person name="Maeda T."/>
            <person name="Takahashi S."/>
            <person name="Yoshida T."/>
            <person name="Shimamura S."/>
            <person name="Takaki Y."/>
            <person name="Nagai Y."/>
            <person name="Toyoda A."/>
            <person name="Suzuki Y."/>
            <person name="Arimoto A."/>
            <person name="Ishii H."/>
            <person name="Satoh N."/>
            <person name="Nishiyama T."/>
            <person name="Hasebe M."/>
            <person name="Maruyama T."/>
            <person name="Minagawa J."/>
            <person name="Obokata J."/>
            <person name="Shigenobu S."/>
        </authorList>
    </citation>
    <scope>NUCLEOTIDE SEQUENCE [LARGE SCALE GENOMIC DNA]</scope>
</reference>
<proteinExistence type="predicted"/>
<feature type="region of interest" description="Disordered" evidence="2">
    <location>
        <begin position="58"/>
        <end position="81"/>
    </location>
</feature>
<dbReference type="Gene3D" id="4.10.60.10">
    <property type="entry name" value="Zinc finger, CCHC-type"/>
    <property type="match status" value="1"/>
</dbReference>
<keyword evidence="1" id="KW-0862">Zinc</keyword>
<comment type="caution">
    <text evidence="4">The sequence shown here is derived from an EMBL/GenBank/DDBJ whole genome shotgun (WGS) entry which is preliminary data.</text>
</comment>
<evidence type="ECO:0000256" key="1">
    <source>
        <dbReference type="PROSITE-ProRule" id="PRU00047"/>
    </source>
</evidence>
<organism evidence="4 5">
    <name type="scientific">Plakobranchus ocellatus</name>
    <dbReference type="NCBI Taxonomy" id="259542"/>
    <lineage>
        <taxon>Eukaryota</taxon>
        <taxon>Metazoa</taxon>
        <taxon>Spiralia</taxon>
        <taxon>Lophotrochozoa</taxon>
        <taxon>Mollusca</taxon>
        <taxon>Gastropoda</taxon>
        <taxon>Heterobranchia</taxon>
        <taxon>Euthyneura</taxon>
        <taxon>Panpulmonata</taxon>
        <taxon>Sacoglossa</taxon>
        <taxon>Placobranchoidea</taxon>
        <taxon>Plakobranchidae</taxon>
        <taxon>Plakobranchus</taxon>
    </lineage>
</organism>
<dbReference type="Proteomes" id="UP000735302">
    <property type="component" value="Unassembled WGS sequence"/>
</dbReference>
<feature type="compositionally biased region" description="Polar residues" evidence="2">
    <location>
        <begin position="63"/>
        <end position="73"/>
    </location>
</feature>
<dbReference type="AlphaFoldDB" id="A0AAV4CVL4"/>
<keyword evidence="5" id="KW-1185">Reference proteome</keyword>
<dbReference type="GO" id="GO:0003676">
    <property type="term" value="F:nucleic acid binding"/>
    <property type="evidence" value="ECO:0007669"/>
    <property type="project" value="InterPro"/>
</dbReference>
<name>A0AAV4CVL4_9GAST</name>
<evidence type="ECO:0000259" key="3">
    <source>
        <dbReference type="PROSITE" id="PS50158"/>
    </source>
</evidence>
<evidence type="ECO:0000313" key="5">
    <source>
        <dbReference type="Proteomes" id="UP000735302"/>
    </source>
</evidence>
<accession>A0AAV4CVL4</accession>
<feature type="domain" description="CCHC-type" evidence="3">
    <location>
        <begin position="46"/>
        <end position="59"/>
    </location>
</feature>
<dbReference type="EMBL" id="BLXT01007016">
    <property type="protein sequence ID" value="GFO35910.1"/>
    <property type="molecule type" value="Genomic_DNA"/>
</dbReference>
<dbReference type="GO" id="GO:0008270">
    <property type="term" value="F:zinc ion binding"/>
    <property type="evidence" value="ECO:0007669"/>
    <property type="project" value="UniProtKB-KW"/>
</dbReference>
<gene>
    <name evidence="4" type="ORF">PoB_006241500</name>
</gene>
<evidence type="ECO:0000313" key="4">
    <source>
        <dbReference type="EMBL" id="GFO35910.1"/>
    </source>
</evidence>
<evidence type="ECO:0000256" key="2">
    <source>
        <dbReference type="SAM" id="MobiDB-lite"/>
    </source>
</evidence>
<dbReference type="InterPro" id="IPR036875">
    <property type="entry name" value="Znf_CCHC_sf"/>
</dbReference>
<keyword evidence="1" id="KW-0863">Zinc-finger</keyword>